<keyword evidence="1" id="KW-0732">Signal</keyword>
<gene>
    <name evidence="2" type="ORF">HNR30_004934</name>
</gene>
<dbReference type="AlphaFoldDB" id="A0A7W0HS10"/>
<organism evidence="2 3">
    <name type="scientific">Nonomuraea soli</name>
    <dbReference type="NCBI Taxonomy" id="1032476"/>
    <lineage>
        <taxon>Bacteria</taxon>
        <taxon>Bacillati</taxon>
        <taxon>Actinomycetota</taxon>
        <taxon>Actinomycetes</taxon>
        <taxon>Streptosporangiales</taxon>
        <taxon>Streptosporangiaceae</taxon>
        <taxon>Nonomuraea</taxon>
    </lineage>
</organism>
<dbReference type="EMBL" id="JACDUR010000005">
    <property type="protein sequence ID" value="MBA2893573.1"/>
    <property type="molecule type" value="Genomic_DNA"/>
</dbReference>
<evidence type="ECO:0000256" key="1">
    <source>
        <dbReference type="SAM" id="SignalP"/>
    </source>
</evidence>
<reference evidence="2 3" key="1">
    <citation type="submission" date="2020-07" db="EMBL/GenBank/DDBJ databases">
        <title>Genomic Encyclopedia of Type Strains, Phase IV (KMG-IV): sequencing the most valuable type-strain genomes for metagenomic binning, comparative biology and taxonomic classification.</title>
        <authorList>
            <person name="Goeker M."/>
        </authorList>
    </citation>
    <scope>NUCLEOTIDE SEQUENCE [LARGE SCALE GENOMIC DNA]</scope>
    <source>
        <strain evidence="2 3">DSM 45533</strain>
    </source>
</reference>
<feature type="chain" id="PRO_5039063017" description="Secreted protein" evidence="1">
    <location>
        <begin position="22"/>
        <end position="140"/>
    </location>
</feature>
<protein>
    <recommendedName>
        <fullName evidence="4">Secreted protein</fullName>
    </recommendedName>
</protein>
<name>A0A7W0HS10_9ACTN</name>
<evidence type="ECO:0000313" key="2">
    <source>
        <dbReference type="EMBL" id="MBA2893573.1"/>
    </source>
</evidence>
<proteinExistence type="predicted"/>
<evidence type="ECO:0008006" key="4">
    <source>
        <dbReference type="Google" id="ProtNLM"/>
    </source>
</evidence>
<dbReference type="Proteomes" id="UP000530928">
    <property type="component" value="Unassembled WGS sequence"/>
</dbReference>
<accession>A0A7W0HS10</accession>
<comment type="caution">
    <text evidence="2">The sequence shown here is derived from an EMBL/GenBank/DDBJ whole genome shotgun (WGS) entry which is preliminary data.</text>
</comment>
<evidence type="ECO:0000313" key="3">
    <source>
        <dbReference type="Proteomes" id="UP000530928"/>
    </source>
</evidence>
<feature type="signal peptide" evidence="1">
    <location>
        <begin position="1"/>
        <end position="21"/>
    </location>
</feature>
<dbReference type="RefSeq" id="WP_181612375.1">
    <property type="nucleotide sequence ID" value="NZ_BAABAM010000005.1"/>
</dbReference>
<keyword evidence="3" id="KW-1185">Reference proteome</keyword>
<sequence length="140" mass="15915">MNRRLAGVLVALSAATSLGLAGQPSSATVSESAEVSAPKHLRQKIYIGRCKDTCKIRVRVTNISRTNLYRARLTVTLRVNGHKMGTCRDHIGDIRARRVKWGGCTIRTDKLDGYWDRWEYGDLSRWYTDVRTVVSYTYYS</sequence>